<dbReference type="GO" id="GO:0007197">
    <property type="term" value="P:adenylate cyclase-inhibiting G protein-coupled acetylcholine receptor signaling pathway"/>
    <property type="evidence" value="ECO:0007669"/>
    <property type="project" value="TreeGrafter"/>
</dbReference>
<keyword evidence="6 11" id="KW-0472">Membrane</keyword>
<evidence type="ECO:0000256" key="10">
    <source>
        <dbReference type="SAM" id="MobiDB-lite"/>
    </source>
</evidence>
<organism evidence="13 14">
    <name type="scientific">Panagrellus redivivus</name>
    <name type="common">Microworm</name>
    <dbReference type="NCBI Taxonomy" id="6233"/>
    <lineage>
        <taxon>Eukaryota</taxon>
        <taxon>Metazoa</taxon>
        <taxon>Ecdysozoa</taxon>
        <taxon>Nematoda</taxon>
        <taxon>Chromadorea</taxon>
        <taxon>Rhabditida</taxon>
        <taxon>Tylenchina</taxon>
        <taxon>Panagrolaimomorpha</taxon>
        <taxon>Panagrolaimoidea</taxon>
        <taxon>Panagrolaimidae</taxon>
        <taxon>Panagrellus</taxon>
    </lineage>
</organism>
<dbReference type="GO" id="GO:0007187">
    <property type="term" value="P:G protein-coupled receptor signaling pathway, coupled to cyclic nucleotide second messenger"/>
    <property type="evidence" value="ECO:0007669"/>
    <property type="project" value="TreeGrafter"/>
</dbReference>
<reference evidence="13" key="1">
    <citation type="journal article" date="2013" name="Genetics">
        <title>The draft genome and transcriptome of Panagrellus redivivus are shaped by the harsh demands of a free-living lifestyle.</title>
        <authorList>
            <person name="Srinivasan J."/>
            <person name="Dillman A.R."/>
            <person name="Macchietto M.G."/>
            <person name="Heikkinen L."/>
            <person name="Lakso M."/>
            <person name="Fracchia K.M."/>
            <person name="Antoshechkin I."/>
            <person name="Mortazavi A."/>
            <person name="Wong G."/>
            <person name="Sternberg P.W."/>
        </authorList>
    </citation>
    <scope>NUCLEOTIDE SEQUENCE [LARGE SCALE GENOMIC DNA]</scope>
    <source>
        <strain evidence="13">MT8872</strain>
    </source>
</reference>
<dbReference type="PANTHER" id="PTHR24247:SF265">
    <property type="entry name" value="MUSCARINIC ACETYLCHOLINE RECEPTOR DM1"/>
    <property type="match status" value="1"/>
</dbReference>
<reference evidence="14" key="2">
    <citation type="submission" date="2020-10" db="UniProtKB">
        <authorList>
            <consortium name="WormBaseParasite"/>
        </authorList>
    </citation>
    <scope>IDENTIFICATION</scope>
</reference>
<dbReference type="AlphaFoldDB" id="A0A7E4V1B4"/>
<feature type="transmembrane region" description="Helical" evidence="11">
    <location>
        <begin position="214"/>
        <end position="239"/>
    </location>
</feature>
<evidence type="ECO:0000256" key="4">
    <source>
        <dbReference type="ARBA" id="ARBA00022989"/>
    </source>
</evidence>
<feature type="compositionally biased region" description="Basic and acidic residues" evidence="10">
    <location>
        <begin position="501"/>
        <end position="511"/>
    </location>
</feature>
<dbReference type="InterPro" id="IPR017452">
    <property type="entry name" value="GPCR_Rhodpsn_7TM"/>
</dbReference>
<feature type="transmembrane region" description="Helical" evidence="11">
    <location>
        <begin position="96"/>
        <end position="122"/>
    </location>
</feature>
<dbReference type="PROSITE" id="PS00237">
    <property type="entry name" value="G_PROTEIN_RECEP_F1_1"/>
    <property type="match status" value="1"/>
</dbReference>
<evidence type="ECO:0000313" key="13">
    <source>
        <dbReference type="Proteomes" id="UP000492821"/>
    </source>
</evidence>
<feature type="transmembrane region" description="Helical" evidence="11">
    <location>
        <begin position="259"/>
        <end position="281"/>
    </location>
</feature>
<feature type="region of interest" description="Disordered" evidence="10">
    <location>
        <begin position="385"/>
        <end position="451"/>
    </location>
</feature>
<keyword evidence="4 11" id="KW-1133">Transmembrane helix</keyword>
<feature type="region of interest" description="Disordered" evidence="10">
    <location>
        <begin position="467"/>
        <end position="571"/>
    </location>
</feature>
<dbReference type="SUPFAM" id="SSF81321">
    <property type="entry name" value="Family A G protein-coupled receptor-like"/>
    <property type="match status" value="1"/>
</dbReference>
<dbReference type="InterPro" id="IPR000995">
    <property type="entry name" value="Musac_Ach_rcpt"/>
</dbReference>
<keyword evidence="7 9" id="KW-0675">Receptor</keyword>
<evidence type="ECO:0000256" key="5">
    <source>
        <dbReference type="ARBA" id="ARBA00023040"/>
    </source>
</evidence>
<feature type="compositionally biased region" description="Basic and acidic residues" evidence="10">
    <location>
        <begin position="549"/>
        <end position="571"/>
    </location>
</feature>
<feature type="transmembrane region" description="Helical" evidence="11">
    <location>
        <begin position="134"/>
        <end position="159"/>
    </location>
</feature>
<keyword evidence="3 9" id="KW-0812">Transmembrane</keyword>
<dbReference type="GO" id="GO:0016907">
    <property type="term" value="F:G protein-coupled acetylcholine receptor activity"/>
    <property type="evidence" value="ECO:0007669"/>
    <property type="project" value="InterPro"/>
</dbReference>
<dbReference type="Gene3D" id="1.20.1070.10">
    <property type="entry name" value="Rhodopsin 7-helix transmembrane proteins"/>
    <property type="match status" value="2"/>
</dbReference>
<dbReference type="GO" id="GO:0005886">
    <property type="term" value="C:plasma membrane"/>
    <property type="evidence" value="ECO:0007669"/>
    <property type="project" value="UniProtKB-SubCell"/>
</dbReference>
<feature type="transmembrane region" description="Helical" evidence="11">
    <location>
        <begin position="609"/>
        <end position="632"/>
    </location>
</feature>
<evidence type="ECO:0000256" key="1">
    <source>
        <dbReference type="ARBA" id="ARBA00004651"/>
    </source>
</evidence>
<sequence length="669" mass="74682">MVVEAEPSTAWRARQQLPHHVARLSATDSKVLRVVMDALTHMLNNTAAASAGGESLIMPPSSVTTPYIVDPNGTNARVTDISAAIAEEDDRLSATAVIIIIVLGTLFALITTIGNLLVMISFKVDKQLRTISNYFLFSLAVADICIGCISIPFMTYYTATGRWEIGYASCQFWLCVDYLMSNASVLNLLLISFDRYFSVTMPFSYRPRRTTKKALIMIACTYIISTLLWPLWILAWPYIEEKEPKSGTCVVQFLETNPYVTVGTAVAAFYIPVTIMVYLYLKVFLVTKRRQKDVRKLQAGQMRGGNRPSVTNTPSNTESRSESLKRKQFFPFMDALQKTNPMNRKDRRRAGWFRTCTGRSEFSSEDSSDVPANLEETSLTSSVYGKRSMKASNTASGHEELVNSEAVGEPPQSPRSITNGPVENGNGNGTANGGSHKFRSRAQTNSGSSTKPLLHSYTVLIELHEGDGKRPSVRLSPVNADSFPSTELGPPLRPITRKRSRSDATVDEIKRVSMAAETNGPAAGFRSQESTRSNPAEEPKSNGRPGSKVIEKSGDSRKSEKERRRNERKQEGKAAKTLSAILIAFIVTWVPYNFIVVYEAFYPRTFSDFFFTVAYCLCYINSTINPFCYAFCNARFRATYKRIFKCQWKAERGPPVNGLYNHAYLRRAH</sequence>
<name>A0A7E4V1B4_PANRE</name>
<comment type="subcellular location">
    <subcellularLocation>
        <location evidence="1">Cell membrane</location>
        <topology evidence="1">Multi-pass membrane protein</topology>
    </subcellularLocation>
</comment>
<feature type="compositionally biased region" description="Polar residues" evidence="10">
    <location>
        <begin position="441"/>
        <end position="451"/>
    </location>
</feature>
<evidence type="ECO:0000256" key="6">
    <source>
        <dbReference type="ARBA" id="ARBA00023136"/>
    </source>
</evidence>
<dbReference type="Proteomes" id="UP000492821">
    <property type="component" value="Unassembled WGS sequence"/>
</dbReference>
<dbReference type="SMART" id="SM01381">
    <property type="entry name" value="7TM_GPCR_Srsx"/>
    <property type="match status" value="1"/>
</dbReference>
<feature type="region of interest" description="Disordered" evidence="10">
    <location>
        <begin position="296"/>
        <end position="323"/>
    </location>
</feature>
<evidence type="ECO:0000256" key="8">
    <source>
        <dbReference type="ARBA" id="ARBA00023224"/>
    </source>
</evidence>
<accession>A0A7E4V1B4</accession>
<comment type="similarity">
    <text evidence="9">Belongs to the G-protein coupled receptor 1 family.</text>
</comment>
<dbReference type="PRINTS" id="PR00243">
    <property type="entry name" value="MUSCARINICR"/>
</dbReference>
<evidence type="ECO:0000256" key="9">
    <source>
        <dbReference type="RuleBase" id="RU000688"/>
    </source>
</evidence>
<dbReference type="PANTHER" id="PTHR24247">
    <property type="entry name" value="5-HYDROXYTRYPTAMINE RECEPTOR"/>
    <property type="match status" value="1"/>
</dbReference>
<feature type="transmembrane region" description="Helical" evidence="11">
    <location>
        <begin position="574"/>
        <end position="597"/>
    </location>
</feature>
<keyword evidence="5 9" id="KW-0297">G-protein coupled receptor</keyword>
<evidence type="ECO:0000256" key="2">
    <source>
        <dbReference type="ARBA" id="ARBA00022475"/>
    </source>
</evidence>
<dbReference type="InterPro" id="IPR000276">
    <property type="entry name" value="GPCR_Rhodpsn"/>
</dbReference>
<keyword evidence="2" id="KW-1003">Cell membrane</keyword>
<evidence type="ECO:0000259" key="12">
    <source>
        <dbReference type="PROSITE" id="PS50262"/>
    </source>
</evidence>
<dbReference type="PRINTS" id="PR00237">
    <property type="entry name" value="GPCRRHODOPSN"/>
</dbReference>
<evidence type="ECO:0000256" key="3">
    <source>
        <dbReference type="ARBA" id="ARBA00022692"/>
    </source>
</evidence>
<dbReference type="PROSITE" id="PS50262">
    <property type="entry name" value="G_PROTEIN_RECEP_F1_2"/>
    <property type="match status" value="1"/>
</dbReference>
<dbReference type="GO" id="GO:0004993">
    <property type="term" value="F:G protein-coupled serotonin receptor activity"/>
    <property type="evidence" value="ECO:0007669"/>
    <property type="project" value="TreeGrafter"/>
</dbReference>
<keyword evidence="13" id="KW-1185">Reference proteome</keyword>
<feature type="transmembrane region" description="Helical" evidence="11">
    <location>
        <begin position="171"/>
        <end position="193"/>
    </location>
</feature>
<evidence type="ECO:0000313" key="14">
    <source>
        <dbReference type="WBParaSite" id="Pan_g1505.t1"/>
    </source>
</evidence>
<dbReference type="Pfam" id="PF00001">
    <property type="entry name" value="7tm_1"/>
    <property type="match status" value="1"/>
</dbReference>
<protein>
    <submittedName>
        <fullName evidence="14">G_PROTEIN_RECEP_F1_2 domain-containing protein</fullName>
    </submittedName>
</protein>
<keyword evidence="8 9" id="KW-0807">Transducer</keyword>
<dbReference type="GO" id="GO:0030425">
    <property type="term" value="C:dendrite"/>
    <property type="evidence" value="ECO:0007669"/>
    <property type="project" value="TreeGrafter"/>
</dbReference>
<feature type="domain" description="G-protein coupled receptors family 1 profile" evidence="12">
    <location>
        <begin position="114"/>
        <end position="629"/>
    </location>
</feature>
<evidence type="ECO:0000256" key="7">
    <source>
        <dbReference type="ARBA" id="ARBA00023170"/>
    </source>
</evidence>
<feature type="compositionally biased region" description="Polar residues" evidence="10">
    <location>
        <begin position="308"/>
        <end position="318"/>
    </location>
</feature>
<evidence type="ECO:0000256" key="11">
    <source>
        <dbReference type="SAM" id="Phobius"/>
    </source>
</evidence>
<dbReference type="WBParaSite" id="Pan_g1505.t1">
    <property type="protein sequence ID" value="Pan_g1505.t1"/>
    <property type="gene ID" value="Pan_g1505"/>
</dbReference>
<proteinExistence type="inferred from homology"/>
<dbReference type="GO" id="GO:0045202">
    <property type="term" value="C:synapse"/>
    <property type="evidence" value="ECO:0007669"/>
    <property type="project" value="TreeGrafter"/>
</dbReference>